<reference evidence="2 3" key="2">
    <citation type="journal article" date="2010" name="Stand. Genomic Sci.">
        <title>Complete genome sequence of Nakamurella multipartita type strain (Y-104).</title>
        <authorList>
            <person name="Tice H."/>
            <person name="Mayilraj S."/>
            <person name="Sims D."/>
            <person name="Lapidus A."/>
            <person name="Nolan M."/>
            <person name="Lucas S."/>
            <person name="Glavina Del Rio T."/>
            <person name="Copeland A."/>
            <person name="Cheng J.F."/>
            <person name="Meincke L."/>
            <person name="Bruce D."/>
            <person name="Goodwin L."/>
            <person name="Pitluck S."/>
            <person name="Ivanova N."/>
            <person name="Mavromatis K."/>
            <person name="Ovchinnikova G."/>
            <person name="Pati A."/>
            <person name="Chen A."/>
            <person name="Palaniappan K."/>
            <person name="Land M."/>
            <person name="Hauser L."/>
            <person name="Chang Y.J."/>
            <person name="Jeffries C.D."/>
            <person name="Detter J.C."/>
            <person name="Brettin T."/>
            <person name="Rohde M."/>
            <person name="Goker M."/>
            <person name="Bristow J."/>
            <person name="Eisen J.A."/>
            <person name="Markowitz V."/>
            <person name="Hugenholtz P."/>
            <person name="Kyrpides N.C."/>
            <person name="Klenk H.P."/>
            <person name="Chen F."/>
        </authorList>
    </citation>
    <scope>NUCLEOTIDE SEQUENCE [LARGE SCALE GENOMIC DNA]</scope>
    <source>
        <strain evidence="3">ATCC 700099 / DSM 44233 / CIP 104796 / JCM 9543 / NBRC 105858 / Y-104</strain>
    </source>
</reference>
<dbReference type="Proteomes" id="UP000002218">
    <property type="component" value="Chromosome"/>
</dbReference>
<keyword evidence="1" id="KW-0472">Membrane</keyword>
<dbReference type="HOGENOM" id="CLU_057312_1_0_11"/>
<proteinExistence type="predicted"/>
<evidence type="ECO:0008006" key="4">
    <source>
        <dbReference type="Google" id="ProtNLM"/>
    </source>
</evidence>
<name>C8XEZ9_NAKMY</name>
<organism evidence="2 3">
    <name type="scientific">Nakamurella multipartita (strain ATCC 700099 / DSM 44233 / CIP 104796 / JCM 9543 / NBRC 105858 / Y-104)</name>
    <name type="common">Microsphaera multipartita</name>
    <dbReference type="NCBI Taxonomy" id="479431"/>
    <lineage>
        <taxon>Bacteria</taxon>
        <taxon>Bacillati</taxon>
        <taxon>Actinomycetota</taxon>
        <taxon>Actinomycetes</taxon>
        <taxon>Nakamurellales</taxon>
        <taxon>Nakamurellaceae</taxon>
        <taxon>Nakamurella</taxon>
    </lineage>
</organism>
<dbReference type="KEGG" id="nml:Namu_1486"/>
<dbReference type="AlphaFoldDB" id="C8XEZ9"/>
<evidence type="ECO:0000313" key="2">
    <source>
        <dbReference type="EMBL" id="ACV77885.1"/>
    </source>
</evidence>
<gene>
    <name evidence="2" type="ordered locus">Namu_1486</name>
</gene>
<evidence type="ECO:0000313" key="3">
    <source>
        <dbReference type="Proteomes" id="UP000002218"/>
    </source>
</evidence>
<dbReference type="STRING" id="479431.Namu_1486"/>
<dbReference type="eggNOG" id="ENOG50336I4">
    <property type="taxonomic scope" value="Bacteria"/>
</dbReference>
<keyword evidence="1" id="KW-1133">Transmembrane helix</keyword>
<feature type="transmembrane region" description="Helical" evidence="1">
    <location>
        <begin position="15"/>
        <end position="38"/>
    </location>
</feature>
<dbReference type="EMBL" id="CP001737">
    <property type="protein sequence ID" value="ACV77885.1"/>
    <property type="molecule type" value="Genomic_DNA"/>
</dbReference>
<evidence type="ECO:0000256" key="1">
    <source>
        <dbReference type="SAM" id="Phobius"/>
    </source>
</evidence>
<dbReference type="Pfam" id="PF12028">
    <property type="entry name" value="DUF3515"/>
    <property type="match status" value="1"/>
</dbReference>
<accession>C8XEZ9</accession>
<dbReference type="InterPro" id="IPR021903">
    <property type="entry name" value="DUF3515"/>
</dbReference>
<dbReference type="InParanoid" id="C8XEZ9"/>
<keyword evidence="1" id="KW-0812">Transmembrane</keyword>
<dbReference type="OrthoDB" id="3213819at2"/>
<dbReference type="RefSeq" id="WP_015746791.1">
    <property type="nucleotide sequence ID" value="NC_013235.1"/>
</dbReference>
<protein>
    <recommendedName>
        <fullName evidence="4">Secreted protein</fullName>
    </recommendedName>
</protein>
<keyword evidence="3" id="KW-1185">Reference proteome</keyword>
<sequence length="191" mass="19455">MPESPPAARDGLPRWRLVAAITVAVLAVVGVIVAAGYVKSRPATSVDDPLSLSSVQSPGATTPACTSLMAALPDSLAGLPRRVIEHADDPSLAGVAAWGEPAVVLRCGVPTPAELTCTAALQEVDGVAWLPLSTGGDTTYFLVDRSVRVALTVPAAVTSTGPWQQASTIIGATLPERAICRDGVPLLGDGE</sequence>
<reference evidence="3" key="1">
    <citation type="submission" date="2009-09" db="EMBL/GenBank/DDBJ databases">
        <title>The complete genome of Nakamurella multipartita DSM 44233.</title>
        <authorList>
            <consortium name="US DOE Joint Genome Institute (JGI-PGF)"/>
            <person name="Lucas S."/>
            <person name="Copeland A."/>
            <person name="Lapidus A."/>
            <person name="Glavina del Rio T."/>
            <person name="Dalin E."/>
            <person name="Tice H."/>
            <person name="Bruce D."/>
            <person name="Goodwin L."/>
            <person name="Pitluck S."/>
            <person name="Kyrpides N."/>
            <person name="Mavromatis K."/>
            <person name="Ivanova N."/>
            <person name="Ovchinnikova G."/>
            <person name="Sims D."/>
            <person name="Meincke L."/>
            <person name="Brettin T."/>
            <person name="Detter J.C."/>
            <person name="Han C."/>
            <person name="Larimer F."/>
            <person name="Land M."/>
            <person name="Hauser L."/>
            <person name="Markowitz V."/>
            <person name="Cheng J.-F."/>
            <person name="Hugenholtz P."/>
            <person name="Woyke T."/>
            <person name="Wu D."/>
            <person name="Klenk H.-P."/>
            <person name="Eisen J.A."/>
        </authorList>
    </citation>
    <scope>NUCLEOTIDE SEQUENCE [LARGE SCALE GENOMIC DNA]</scope>
    <source>
        <strain evidence="3">ATCC 700099 / DSM 44233 / CIP 104796 / JCM 9543 / NBRC 105858 / Y-104</strain>
    </source>
</reference>